<keyword evidence="4" id="KW-1185">Reference proteome</keyword>
<comment type="caution">
    <text evidence="3">The sequence shown here is derived from an EMBL/GenBank/DDBJ whole genome shotgun (WGS) entry which is preliminary data.</text>
</comment>
<evidence type="ECO:0000256" key="2">
    <source>
        <dbReference type="SAM" id="SignalP"/>
    </source>
</evidence>
<evidence type="ECO:0000313" key="3">
    <source>
        <dbReference type="EMBL" id="OWA53237.1"/>
    </source>
</evidence>
<feature type="chain" id="PRO_5040838100" description="Reelin domain-containing protein" evidence="2">
    <location>
        <begin position="20"/>
        <end position="184"/>
    </location>
</feature>
<organism evidence="3 4">
    <name type="scientific">Hypsibius exemplaris</name>
    <name type="common">Freshwater tardigrade</name>
    <dbReference type="NCBI Taxonomy" id="2072580"/>
    <lineage>
        <taxon>Eukaryota</taxon>
        <taxon>Metazoa</taxon>
        <taxon>Ecdysozoa</taxon>
        <taxon>Tardigrada</taxon>
        <taxon>Eutardigrada</taxon>
        <taxon>Parachela</taxon>
        <taxon>Hypsibioidea</taxon>
        <taxon>Hypsibiidae</taxon>
        <taxon>Hypsibius</taxon>
    </lineage>
</organism>
<evidence type="ECO:0000313" key="4">
    <source>
        <dbReference type="Proteomes" id="UP000192578"/>
    </source>
</evidence>
<evidence type="ECO:0000256" key="1">
    <source>
        <dbReference type="SAM" id="MobiDB-lite"/>
    </source>
</evidence>
<sequence length="184" mass="19444">MIFFGGFLVLLLAVLMVSGQTTATARPDLKTGLEACGTGGMTCIGIPAGCAGKNESSCDVLAKVGVMGPFVHIDLSIWPQRGQKLALAGRWIAVGFSESGQMENSPVVHCFEEGGKAQPKLTYNNNANDNEGWKDIDSNRLSSSPLPPVIGLSVQSFITPADHPSSHLANHRFTQSSVSPMSRS</sequence>
<protein>
    <recommendedName>
        <fullName evidence="5">Reelin domain-containing protein</fullName>
    </recommendedName>
</protein>
<feature type="region of interest" description="Disordered" evidence="1">
    <location>
        <begin position="165"/>
        <end position="184"/>
    </location>
</feature>
<dbReference type="AlphaFoldDB" id="A0A9X6NFY3"/>
<gene>
    <name evidence="3" type="ORF">BV898_17672</name>
</gene>
<proteinExistence type="predicted"/>
<name>A0A9X6NFY3_HYPEX</name>
<evidence type="ECO:0008006" key="5">
    <source>
        <dbReference type="Google" id="ProtNLM"/>
    </source>
</evidence>
<accession>A0A9X6NFY3</accession>
<keyword evidence="2" id="KW-0732">Signal</keyword>
<feature type="signal peptide" evidence="2">
    <location>
        <begin position="1"/>
        <end position="19"/>
    </location>
</feature>
<dbReference type="EMBL" id="MTYJ01000309">
    <property type="protein sequence ID" value="OWA53237.1"/>
    <property type="molecule type" value="Genomic_DNA"/>
</dbReference>
<dbReference type="Proteomes" id="UP000192578">
    <property type="component" value="Unassembled WGS sequence"/>
</dbReference>
<reference evidence="4" key="1">
    <citation type="submission" date="2017-01" db="EMBL/GenBank/DDBJ databases">
        <title>Comparative genomics of anhydrobiosis in the tardigrade Hypsibius dujardini.</title>
        <authorList>
            <person name="Yoshida Y."/>
            <person name="Koutsovoulos G."/>
            <person name="Laetsch D."/>
            <person name="Stevens L."/>
            <person name="Kumar S."/>
            <person name="Horikawa D."/>
            <person name="Ishino K."/>
            <person name="Komine S."/>
            <person name="Tomita M."/>
            <person name="Blaxter M."/>
            <person name="Arakawa K."/>
        </authorList>
    </citation>
    <scope>NUCLEOTIDE SEQUENCE [LARGE SCALE GENOMIC DNA]</scope>
    <source>
        <strain evidence="4">Z151</strain>
    </source>
</reference>
<feature type="compositionally biased region" description="Polar residues" evidence="1">
    <location>
        <begin position="172"/>
        <end position="184"/>
    </location>
</feature>